<protein>
    <recommendedName>
        <fullName evidence="3">Late control protein</fullName>
    </recommendedName>
</protein>
<organism evidence="1 2">
    <name type="scientific">Pseudomonas baetica</name>
    <dbReference type="NCBI Taxonomy" id="674054"/>
    <lineage>
        <taxon>Bacteria</taxon>
        <taxon>Pseudomonadati</taxon>
        <taxon>Pseudomonadota</taxon>
        <taxon>Gammaproteobacteria</taxon>
        <taxon>Pseudomonadales</taxon>
        <taxon>Pseudomonadaceae</taxon>
        <taxon>Pseudomonas</taxon>
    </lineage>
</organism>
<reference evidence="1 2" key="1">
    <citation type="submission" date="2017-11" db="EMBL/GenBank/DDBJ databases">
        <title>Genome sequencing of a diverse group of Pseudomonas species.</title>
        <authorList>
            <person name="Loper J."/>
        </authorList>
    </citation>
    <scope>NUCLEOTIDE SEQUENCE [LARGE SCALE GENOMIC DNA]</scope>
    <source>
        <strain evidence="1 2">LMG 25716</strain>
    </source>
</reference>
<name>A0ABX4Q7U5_9PSED</name>
<accession>A0ABX4Q7U5</accession>
<keyword evidence="2" id="KW-1185">Reference proteome</keyword>
<gene>
    <name evidence="1" type="ORF">ATI02_5964</name>
</gene>
<comment type="caution">
    <text evidence="1">The sequence shown here is derived from an EMBL/GenBank/DDBJ whole genome shotgun (WGS) entry which is preliminary data.</text>
</comment>
<dbReference type="RefSeq" id="WP_100848127.1">
    <property type="nucleotide sequence ID" value="NZ_PHHE01000001.1"/>
</dbReference>
<evidence type="ECO:0000313" key="1">
    <source>
        <dbReference type="EMBL" id="PKA72863.1"/>
    </source>
</evidence>
<evidence type="ECO:0000313" key="2">
    <source>
        <dbReference type="Proteomes" id="UP000232455"/>
    </source>
</evidence>
<proteinExistence type="predicted"/>
<dbReference type="Proteomes" id="UP000232455">
    <property type="component" value="Unassembled WGS sequence"/>
</dbReference>
<dbReference type="EMBL" id="PHHE01000001">
    <property type="protein sequence ID" value="PKA72863.1"/>
    <property type="molecule type" value="Genomic_DNA"/>
</dbReference>
<evidence type="ECO:0008006" key="3">
    <source>
        <dbReference type="Google" id="ProtNLM"/>
    </source>
</evidence>
<sequence>MRQRERTYSLVVGDYQTGNGLLIETLQMAFDVSKVADNKNNNGNSASIEIYNLNPSQIALLDTQFIDATLSVGYRDIGNRVLVSGNVMEVVTRKSGDDYVTQLTMGEGYSDLNHNKLKGVVSPGSTVADVIEAIRKEMPSVARGSVTGTNLNNPVVSGWRLSGTPREALKKLCEANQLEYNITGNVLNTTDVNGVFTKDTVNCPVLNEVTGLIETPFHILQQAGKSKKDKRRRKGMQFKALLNPMILPGAIVKLESPVITGFYRVNAARFSGDFRGNDWTVECTCSEIAADELE</sequence>